<protein>
    <submittedName>
        <fullName evidence="1">Uncharacterized protein</fullName>
    </submittedName>
</protein>
<reference evidence="1 2" key="1">
    <citation type="submission" date="2024-06" db="EMBL/GenBank/DDBJ databases">
        <title>A chromosome level genome sequence of Diviner's sage (Salvia divinorum).</title>
        <authorList>
            <person name="Ford S.A."/>
            <person name="Ro D.-K."/>
            <person name="Ness R.W."/>
            <person name="Phillips M.A."/>
        </authorList>
    </citation>
    <scope>NUCLEOTIDE SEQUENCE [LARGE SCALE GENOMIC DNA]</scope>
    <source>
        <strain evidence="1">SAF-2024a</strain>
        <tissue evidence="1">Leaf</tissue>
    </source>
</reference>
<evidence type="ECO:0000313" key="2">
    <source>
        <dbReference type="Proteomes" id="UP001567538"/>
    </source>
</evidence>
<accession>A0ABD1HE36</accession>
<proteinExistence type="predicted"/>
<dbReference type="EMBL" id="JBEAFC010000006">
    <property type="protein sequence ID" value="KAL1554240.1"/>
    <property type="molecule type" value="Genomic_DNA"/>
</dbReference>
<comment type="caution">
    <text evidence="1">The sequence shown here is derived from an EMBL/GenBank/DDBJ whole genome shotgun (WGS) entry which is preliminary data.</text>
</comment>
<gene>
    <name evidence="1" type="ORF">AAHA92_14823</name>
</gene>
<keyword evidence="2" id="KW-1185">Reference proteome</keyword>
<organism evidence="1 2">
    <name type="scientific">Salvia divinorum</name>
    <name type="common">Maria pastora</name>
    <name type="synonym">Diviner's sage</name>
    <dbReference type="NCBI Taxonomy" id="28513"/>
    <lineage>
        <taxon>Eukaryota</taxon>
        <taxon>Viridiplantae</taxon>
        <taxon>Streptophyta</taxon>
        <taxon>Embryophyta</taxon>
        <taxon>Tracheophyta</taxon>
        <taxon>Spermatophyta</taxon>
        <taxon>Magnoliopsida</taxon>
        <taxon>eudicotyledons</taxon>
        <taxon>Gunneridae</taxon>
        <taxon>Pentapetalae</taxon>
        <taxon>asterids</taxon>
        <taxon>lamiids</taxon>
        <taxon>Lamiales</taxon>
        <taxon>Lamiaceae</taxon>
        <taxon>Nepetoideae</taxon>
        <taxon>Mentheae</taxon>
        <taxon>Salviinae</taxon>
        <taxon>Salvia</taxon>
        <taxon>Salvia subgen. Calosphace</taxon>
    </lineage>
</organism>
<sequence length="114" mass="12600">MPLALEKRLGFLSKELEPFPSLELSIGIYFPQLSAPRIHRRGTSVVTELAGDDKTPSDYAAAPSFLTTERGILNISTAWTSIAECWLIPDCFLVSDLCDIGGERRIHLLVLVVQ</sequence>
<name>A0ABD1HE36_SALDI</name>
<dbReference type="Proteomes" id="UP001567538">
    <property type="component" value="Unassembled WGS sequence"/>
</dbReference>
<dbReference type="AlphaFoldDB" id="A0ABD1HE36"/>
<evidence type="ECO:0000313" key="1">
    <source>
        <dbReference type="EMBL" id="KAL1554240.1"/>
    </source>
</evidence>